<dbReference type="CDD" id="cd02440">
    <property type="entry name" value="AdoMet_MTases"/>
    <property type="match status" value="1"/>
</dbReference>
<keyword evidence="8" id="KW-0732">Signal</keyword>
<dbReference type="EMBL" id="CAICTM010000064">
    <property type="protein sequence ID" value="CAB9499613.1"/>
    <property type="molecule type" value="Genomic_DNA"/>
</dbReference>
<feature type="signal peptide" evidence="8">
    <location>
        <begin position="1"/>
        <end position="22"/>
    </location>
</feature>
<dbReference type="Gene3D" id="3.40.50.150">
    <property type="entry name" value="Vaccinia Virus protein VP39"/>
    <property type="match status" value="1"/>
</dbReference>
<keyword evidence="6" id="KW-0819">tRNA processing</keyword>
<keyword evidence="5" id="KW-0949">S-adenosyl-L-methionine</keyword>
<evidence type="ECO:0000313" key="9">
    <source>
        <dbReference type="EMBL" id="CAB9499613.1"/>
    </source>
</evidence>
<organism evidence="9 10">
    <name type="scientific">Seminavis robusta</name>
    <dbReference type="NCBI Taxonomy" id="568900"/>
    <lineage>
        <taxon>Eukaryota</taxon>
        <taxon>Sar</taxon>
        <taxon>Stramenopiles</taxon>
        <taxon>Ochrophyta</taxon>
        <taxon>Bacillariophyta</taxon>
        <taxon>Bacillariophyceae</taxon>
        <taxon>Bacillariophycidae</taxon>
        <taxon>Naviculales</taxon>
        <taxon>Naviculaceae</taxon>
        <taxon>Seminavis</taxon>
    </lineage>
</organism>
<proteinExistence type="predicted"/>
<keyword evidence="3" id="KW-0489">Methyltransferase</keyword>
<dbReference type="Proteomes" id="UP001153069">
    <property type="component" value="Unassembled WGS sequence"/>
</dbReference>
<dbReference type="AlphaFoldDB" id="A0A9N8H2H1"/>
<dbReference type="PANTHER" id="PTHR23417">
    <property type="entry name" value="3-DEOXY-D-MANNO-OCTULOSONIC-ACID TRANSFERASE/TRNA GUANINE-N 7 - -METHYLTRANSFERASE"/>
    <property type="match status" value="1"/>
</dbReference>
<evidence type="ECO:0000256" key="1">
    <source>
        <dbReference type="ARBA" id="ARBA00000142"/>
    </source>
</evidence>
<comment type="catalytic activity">
    <reaction evidence="1">
        <text>guanosine(46) in tRNA + S-adenosyl-L-methionine = N(7)-methylguanosine(46) in tRNA + S-adenosyl-L-homocysteine</text>
        <dbReference type="Rhea" id="RHEA:42708"/>
        <dbReference type="Rhea" id="RHEA-COMP:10188"/>
        <dbReference type="Rhea" id="RHEA-COMP:10189"/>
        <dbReference type="ChEBI" id="CHEBI:57856"/>
        <dbReference type="ChEBI" id="CHEBI:59789"/>
        <dbReference type="ChEBI" id="CHEBI:74269"/>
        <dbReference type="ChEBI" id="CHEBI:74480"/>
        <dbReference type="EC" id="2.1.1.33"/>
    </reaction>
</comment>
<evidence type="ECO:0000313" key="10">
    <source>
        <dbReference type="Proteomes" id="UP001153069"/>
    </source>
</evidence>
<reference evidence="9" key="1">
    <citation type="submission" date="2020-06" db="EMBL/GenBank/DDBJ databases">
        <authorList>
            <consortium name="Plant Systems Biology data submission"/>
        </authorList>
    </citation>
    <scope>NUCLEOTIDE SEQUENCE</scope>
    <source>
        <strain evidence="9">D6</strain>
    </source>
</reference>
<feature type="chain" id="PRO_5040441999" description="tRNA (guanine(46)-N(7))-methyltransferase" evidence="8">
    <location>
        <begin position="23"/>
        <end position="345"/>
    </location>
</feature>
<keyword evidence="4" id="KW-0808">Transferase</keyword>
<gene>
    <name evidence="9" type="ORF">SEMRO_65_G036640.1</name>
</gene>
<comment type="caution">
    <text evidence="9">The sequence shown here is derived from an EMBL/GenBank/DDBJ whole genome shotgun (WGS) entry which is preliminary data.</text>
</comment>
<evidence type="ECO:0000256" key="4">
    <source>
        <dbReference type="ARBA" id="ARBA00022679"/>
    </source>
</evidence>
<accession>A0A9N8H2H1</accession>
<sequence>MGILLQLIMTMALMSLLRPSSAFILRSAGRSLLGRPVALKPSRLLLSTTSNTSESSQSNKSNSNDGSYNNDDKENKTSRNPRPGLEDDITPPWTFDLLQKKRSRRNNVVRVRQHVNPLARRFQLATILTDQWPTDVYDDVSSKPLFLDIGVGKGGFLLHVASQRPQEYNYLGLEIRPLAVQFAKERLQTNPAYSVPCTGHLDFVGCNANVDLGRLLNLYREANDNNNNTPLAMVTIQFPDPHFKASHAKRRVVTPELVRTLPQFMPPGGKVFLQSDVQTVLDDMRERFREESMYFTDQVEDISSYYPDNIIGIPTEREVSVLKQDLPVYRALFVRTETPFDENDK</sequence>
<keyword evidence="10" id="KW-1185">Reference proteome</keyword>
<dbReference type="PANTHER" id="PTHR23417:SF21">
    <property type="entry name" value="TRNA (GUANINE-N(7)-)-METHYLTRANSFERASE"/>
    <property type="match status" value="1"/>
</dbReference>
<feature type="region of interest" description="Disordered" evidence="7">
    <location>
        <begin position="48"/>
        <end position="92"/>
    </location>
</feature>
<evidence type="ECO:0000256" key="3">
    <source>
        <dbReference type="ARBA" id="ARBA00022603"/>
    </source>
</evidence>
<dbReference type="SUPFAM" id="SSF53335">
    <property type="entry name" value="S-adenosyl-L-methionine-dependent methyltransferases"/>
    <property type="match status" value="1"/>
</dbReference>
<feature type="compositionally biased region" description="Low complexity" evidence="7">
    <location>
        <begin position="48"/>
        <end position="69"/>
    </location>
</feature>
<dbReference type="InterPro" id="IPR003358">
    <property type="entry name" value="tRNA_(Gua-N-7)_MeTrfase_Trmb"/>
</dbReference>
<dbReference type="Pfam" id="PF02390">
    <property type="entry name" value="Methyltransf_4"/>
    <property type="match status" value="1"/>
</dbReference>
<evidence type="ECO:0000256" key="5">
    <source>
        <dbReference type="ARBA" id="ARBA00022691"/>
    </source>
</evidence>
<evidence type="ECO:0000256" key="8">
    <source>
        <dbReference type="SAM" id="SignalP"/>
    </source>
</evidence>
<evidence type="ECO:0000256" key="7">
    <source>
        <dbReference type="SAM" id="MobiDB-lite"/>
    </source>
</evidence>
<dbReference type="OrthoDB" id="47276at2759"/>
<dbReference type="GO" id="GO:0043527">
    <property type="term" value="C:tRNA methyltransferase complex"/>
    <property type="evidence" value="ECO:0007669"/>
    <property type="project" value="TreeGrafter"/>
</dbReference>
<evidence type="ECO:0000256" key="6">
    <source>
        <dbReference type="ARBA" id="ARBA00022694"/>
    </source>
</evidence>
<dbReference type="InterPro" id="IPR029063">
    <property type="entry name" value="SAM-dependent_MTases_sf"/>
</dbReference>
<dbReference type="GO" id="GO:0008176">
    <property type="term" value="F:tRNA (guanine(46)-N7)-methyltransferase activity"/>
    <property type="evidence" value="ECO:0007669"/>
    <property type="project" value="UniProtKB-EC"/>
</dbReference>
<dbReference type="PROSITE" id="PS51625">
    <property type="entry name" value="SAM_MT_TRMB"/>
    <property type="match status" value="1"/>
</dbReference>
<name>A0A9N8H2H1_9STRA</name>
<dbReference type="EC" id="2.1.1.33" evidence="2"/>
<evidence type="ECO:0000256" key="2">
    <source>
        <dbReference type="ARBA" id="ARBA00011977"/>
    </source>
</evidence>
<protein>
    <recommendedName>
        <fullName evidence="2">tRNA (guanine(46)-N(7))-methyltransferase</fullName>
        <ecNumber evidence="2">2.1.1.33</ecNumber>
    </recommendedName>
</protein>